<evidence type="ECO:0000313" key="2">
    <source>
        <dbReference type="EMBL" id="EON68649.1"/>
    </source>
</evidence>
<feature type="compositionally biased region" description="Polar residues" evidence="1">
    <location>
        <begin position="221"/>
        <end position="237"/>
    </location>
</feature>
<feature type="compositionally biased region" description="Low complexity" evidence="1">
    <location>
        <begin position="81"/>
        <end position="95"/>
    </location>
</feature>
<evidence type="ECO:0000313" key="3">
    <source>
        <dbReference type="Proteomes" id="UP000016924"/>
    </source>
</evidence>
<dbReference type="AlphaFoldDB" id="R7Z3R4"/>
<organism evidence="2 3">
    <name type="scientific">Coniosporium apollinis (strain CBS 100218)</name>
    <name type="common">Rock-inhabiting black yeast</name>
    <dbReference type="NCBI Taxonomy" id="1168221"/>
    <lineage>
        <taxon>Eukaryota</taxon>
        <taxon>Fungi</taxon>
        <taxon>Dikarya</taxon>
        <taxon>Ascomycota</taxon>
        <taxon>Pezizomycotina</taxon>
        <taxon>Dothideomycetes</taxon>
        <taxon>Dothideomycetes incertae sedis</taxon>
        <taxon>Coniosporium</taxon>
    </lineage>
</organism>
<dbReference type="HOGENOM" id="CLU_888559_0_0_1"/>
<dbReference type="RefSeq" id="XP_007783966.1">
    <property type="nucleotide sequence ID" value="XM_007785776.1"/>
</dbReference>
<feature type="compositionally biased region" description="Polar residues" evidence="1">
    <location>
        <begin position="39"/>
        <end position="53"/>
    </location>
</feature>
<feature type="compositionally biased region" description="Polar residues" evidence="1">
    <location>
        <begin position="137"/>
        <end position="158"/>
    </location>
</feature>
<dbReference type="GeneID" id="19905218"/>
<gene>
    <name evidence="2" type="ORF">W97_07907</name>
</gene>
<evidence type="ECO:0000256" key="1">
    <source>
        <dbReference type="SAM" id="MobiDB-lite"/>
    </source>
</evidence>
<proteinExistence type="predicted"/>
<dbReference type="OrthoDB" id="5360255at2759"/>
<dbReference type="Proteomes" id="UP000016924">
    <property type="component" value="Unassembled WGS sequence"/>
</dbReference>
<keyword evidence="3" id="KW-1185">Reference proteome</keyword>
<reference evidence="3" key="1">
    <citation type="submission" date="2012-06" db="EMBL/GenBank/DDBJ databases">
        <title>The genome sequence of Coniosporium apollinis CBS 100218.</title>
        <authorList>
            <consortium name="The Broad Institute Genome Sequencing Platform"/>
            <person name="Cuomo C."/>
            <person name="Gorbushina A."/>
            <person name="Noack S."/>
            <person name="Walker B."/>
            <person name="Young S.K."/>
            <person name="Zeng Q."/>
            <person name="Gargeya S."/>
            <person name="Fitzgerald M."/>
            <person name="Haas B."/>
            <person name="Abouelleil A."/>
            <person name="Alvarado L."/>
            <person name="Arachchi H.M."/>
            <person name="Berlin A.M."/>
            <person name="Chapman S.B."/>
            <person name="Goldberg J."/>
            <person name="Griggs A."/>
            <person name="Gujja S."/>
            <person name="Hansen M."/>
            <person name="Howarth C."/>
            <person name="Imamovic A."/>
            <person name="Larimer J."/>
            <person name="McCowan C."/>
            <person name="Montmayeur A."/>
            <person name="Murphy C."/>
            <person name="Neiman D."/>
            <person name="Pearson M."/>
            <person name="Priest M."/>
            <person name="Roberts A."/>
            <person name="Saif S."/>
            <person name="Shea T."/>
            <person name="Sisk P."/>
            <person name="Sykes S."/>
            <person name="Wortman J."/>
            <person name="Nusbaum C."/>
            <person name="Birren B."/>
        </authorList>
    </citation>
    <scope>NUCLEOTIDE SEQUENCE [LARGE SCALE GENOMIC DNA]</scope>
    <source>
        <strain evidence="3">CBS 100218</strain>
    </source>
</reference>
<sequence length="313" mass="33218">MLPPRLVFSDPPTDRAPSNSVGPLFQPRDEMFDRDAAHDTSQTFSRRPSTAPVTQLDDPLIDLIPPRRELPFRRTSGAQKSSDAGSSNGPSSAALPPLPTPNFVDSAAAPPKRNPSASRIAKPQPKPPVIVDDSARDTSATLRASSPLPTSSNKQARQTSRDDPPDPPQTAGSKRPLSALASSESTARHYRSAASHPPPTPSSLRPSTVPSSPPRTLPSSDYATAPSSMSAARTSDPATVPPAARDCVHRVAALIAAADPAAEQENSEAYAAMPANERMAVLDDWVVELIGDEGFLALCRDVEGCWRRIGFEV</sequence>
<dbReference type="STRING" id="1168221.R7Z3R4"/>
<feature type="compositionally biased region" description="Basic and acidic residues" evidence="1">
    <location>
        <begin position="27"/>
        <end position="38"/>
    </location>
</feature>
<feature type="region of interest" description="Disordered" evidence="1">
    <location>
        <begin position="1"/>
        <end position="242"/>
    </location>
</feature>
<protein>
    <submittedName>
        <fullName evidence="2">Uncharacterized protein</fullName>
    </submittedName>
</protein>
<accession>R7Z3R4</accession>
<name>R7Z3R4_CONA1</name>
<dbReference type="EMBL" id="JH767599">
    <property type="protein sequence ID" value="EON68649.1"/>
    <property type="molecule type" value="Genomic_DNA"/>
</dbReference>